<comment type="subcellular location">
    <subcellularLocation>
        <location evidence="2">Secreted</location>
    </subcellularLocation>
</comment>
<dbReference type="InterPro" id="IPR011050">
    <property type="entry name" value="Pectin_lyase_fold/virulence"/>
</dbReference>
<dbReference type="PANTHER" id="PTHR38340:SF1">
    <property type="entry name" value="S-LAYER PROTEIN"/>
    <property type="match status" value="1"/>
</dbReference>
<feature type="compositionally biased region" description="Low complexity" evidence="4">
    <location>
        <begin position="430"/>
        <end position="450"/>
    </location>
</feature>
<feature type="region of interest" description="Disordered" evidence="4">
    <location>
        <begin position="404"/>
        <end position="465"/>
    </location>
</feature>
<evidence type="ECO:0000259" key="5">
    <source>
        <dbReference type="Pfam" id="PF13229"/>
    </source>
</evidence>
<dbReference type="Gene3D" id="2.160.20.10">
    <property type="entry name" value="Single-stranded right-handed beta-helix, Pectin lyase-like"/>
    <property type="match status" value="1"/>
</dbReference>
<keyword evidence="7" id="KW-1185">Reference proteome</keyword>
<dbReference type="Pfam" id="PF00353">
    <property type="entry name" value="HemolysinCabind"/>
    <property type="match status" value="1"/>
</dbReference>
<organism evidence="6 7">
    <name type="scientific">Novosphingobium ginsenosidimutans</name>
    <dbReference type="NCBI Taxonomy" id="1176536"/>
    <lineage>
        <taxon>Bacteria</taxon>
        <taxon>Pseudomonadati</taxon>
        <taxon>Pseudomonadota</taxon>
        <taxon>Alphaproteobacteria</taxon>
        <taxon>Sphingomonadales</taxon>
        <taxon>Sphingomonadaceae</taxon>
        <taxon>Novosphingobium</taxon>
    </lineage>
</organism>
<name>A0A5B8SAC6_9SPHN</name>
<gene>
    <name evidence="6" type="ORF">FRF71_14275</name>
</gene>
<evidence type="ECO:0000256" key="2">
    <source>
        <dbReference type="ARBA" id="ARBA00004613"/>
    </source>
</evidence>
<dbReference type="InterPro" id="IPR050557">
    <property type="entry name" value="RTX_toxin/Mannuronan_C5-epim"/>
</dbReference>
<dbReference type="InterPro" id="IPR039448">
    <property type="entry name" value="Beta_helix"/>
</dbReference>
<evidence type="ECO:0000256" key="1">
    <source>
        <dbReference type="ARBA" id="ARBA00002822"/>
    </source>
</evidence>
<dbReference type="AlphaFoldDB" id="A0A5B8SAC6"/>
<dbReference type="PROSITE" id="PS00330">
    <property type="entry name" value="HEMOLYSIN_CALCIUM"/>
    <property type="match status" value="1"/>
</dbReference>
<dbReference type="InterPro" id="IPR012334">
    <property type="entry name" value="Pectin_lyas_fold"/>
</dbReference>
<dbReference type="Gene3D" id="2.150.10.10">
    <property type="entry name" value="Serralysin-like metalloprotease, C-terminal"/>
    <property type="match status" value="1"/>
</dbReference>
<dbReference type="SUPFAM" id="SSF51126">
    <property type="entry name" value="Pectin lyase-like"/>
    <property type="match status" value="1"/>
</dbReference>
<dbReference type="OrthoDB" id="7501316at2"/>
<dbReference type="PRINTS" id="PR00313">
    <property type="entry name" value="CABNDNGRPT"/>
</dbReference>
<keyword evidence="3" id="KW-0964">Secreted</keyword>
<comment type="function">
    <text evidence="1">Converts beta-D-mannuronic acid (M) to alpha-L-guluronic acid (G), producing a polymer with gel-forming capacity, required for the formation of the cyst coat.</text>
</comment>
<evidence type="ECO:0000313" key="6">
    <source>
        <dbReference type="EMBL" id="QEA17205.1"/>
    </source>
</evidence>
<evidence type="ECO:0000313" key="7">
    <source>
        <dbReference type="Proteomes" id="UP000321172"/>
    </source>
</evidence>
<dbReference type="InterPro" id="IPR001343">
    <property type="entry name" value="Hemolysn_Ca-bd"/>
</dbReference>
<feature type="domain" description="Right handed beta helix" evidence="5">
    <location>
        <begin position="146"/>
        <end position="331"/>
    </location>
</feature>
<dbReference type="EMBL" id="CP042345">
    <property type="protein sequence ID" value="QEA17205.1"/>
    <property type="molecule type" value="Genomic_DNA"/>
</dbReference>
<evidence type="ECO:0000256" key="3">
    <source>
        <dbReference type="ARBA" id="ARBA00022525"/>
    </source>
</evidence>
<evidence type="ECO:0000256" key="4">
    <source>
        <dbReference type="SAM" id="MobiDB-lite"/>
    </source>
</evidence>
<dbReference type="InterPro" id="IPR011049">
    <property type="entry name" value="Serralysin-like_metalloprot_C"/>
</dbReference>
<dbReference type="Pfam" id="PF13229">
    <property type="entry name" value="Beta_helix"/>
    <property type="match status" value="1"/>
</dbReference>
<dbReference type="GO" id="GO:0005509">
    <property type="term" value="F:calcium ion binding"/>
    <property type="evidence" value="ECO:0007669"/>
    <property type="project" value="InterPro"/>
</dbReference>
<dbReference type="InterPro" id="IPR018511">
    <property type="entry name" value="Hemolysin-typ_Ca-bd_CS"/>
</dbReference>
<sequence>MNQKGKYRVMAIWTVTNSTELANAISKAAAGDEIKVAAGEYPSLSIRYKLADTPIKITALDPSNPPVFNSVVIFGSTGIVLDGLTYKLIPSATSTSASSAITITQSSGISVLNSKITGGPSVNGVDPSSTVLDATGNVLGLPVGRGIMINKSSDIRIEGNDISLFHKGVVMAQSNGVTIHNNEIHDLRSSPIVGSALNDITISSNHTYNYTPWAWGTSYGDHGDLIHIWTDANYQTTASKNIIIKDNFLTQGTGTAMLGIFLANNSTPFGYENVVIQNNIISNANNQALRLEHVQGIVTGNTAIAPDNSMVKGSPGLIAAEGSSLTITNNLLGHVTVYTDSTSVQSGNMIITRADPNAAGYYGKVFINGLATLPKLEDLAKIDGITAGAVLTWAGQLAWEASTTTTTTTTTTTDTSGTISPGTVLVEPVPADSTTSGSTSPTSTTTTTEPAPTPAPAPTQPVINGTAGVDNLSDKGIASKLFGLAGDDFYTVSATGTTVNEVAGGGIDTVNASVNFTLSAEVEHLNLTGSAVNGTGNGLANYINSDAGSQVLSGLGGNDRLSAGAGNDTVYGGDGNDIINGGSGNDKLYGGAGKDAFVFDQSSVANNDFDEIFDFVSRQDKIDLRGIDANSNTSRNDTFTPIWGANFSKKAGELQIKAYAGGMLVSGDVNGDGVPDFSMMVHGVSKLLSTDFNF</sequence>
<accession>A0A5B8SAC6</accession>
<protein>
    <recommendedName>
        <fullName evidence="5">Right handed beta helix domain-containing protein</fullName>
    </recommendedName>
</protein>
<dbReference type="PANTHER" id="PTHR38340">
    <property type="entry name" value="S-LAYER PROTEIN"/>
    <property type="match status" value="1"/>
</dbReference>
<dbReference type="Proteomes" id="UP000321172">
    <property type="component" value="Chromosome"/>
</dbReference>
<dbReference type="KEGG" id="ngf:FRF71_14275"/>
<feature type="compositionally biased region" description="Low complexity" evidence="4">
    <location>
        <begin position="404"/>
        <end position="415"/>
    </location>
</feature>
<reference evidence="6 7" key="1">
    <citation type="journal article" date="2013" name="J. Microbiol. Biotechnol.">
        <title>Novosphingobium ginsenosidimutans sp. nov., with the ability to convert ginsenoside.</title>
        <authorList>
            <person name="Kim J.K."/>
            <person name="He D."/>
            <person name="Liu Q.M."/>
            <person name="Park H.Y."/>
            <person name="Jung M.S."/>
            <person name="Yoon M.H."/>
            <person name="Kim S.C."/>
            <person name="Im W.T."/>
        </authorList>
    </citation>
    <scope>NUCLEOTIDE SEQUENCE [LARGE SCALE GENOMIC DNA]</scope>
    <source>
        <strain evidence="6 7">FW-6</strain>
    </source>
</reference>
<dbReference type="SUPFAM" id="SSF51120">
    <property type="entry name" value="beta-Roll"/>
    <property type="match status" value="1"/>
</dbReference>
<dbReference type="GO" id="GO:0005615">
    <property type="term" value="C:extracellular space"/>
    <property type="evidence" value="ECO:0007669"/>
    <property type="project" value="InterPro"/>
</dbReference>
<proteinExistence type="predicted"/>